<dbReference type="SMART" id="SM00829">
    <property type="entry name" value="PKS_ER"/>
    <property type="match status" value="1"/>
</dbReference>
<dbReference type="Gene3D" id="3.90.180.10">
    <property type="entry name" value="Medium-chain alcohol dehydrogenases, catalytic domain"/>
    <property type="match status" value="1"/>
</dbReference>
<protein>
    <submittedName>
        <fullName evidence="2">Zinc-binding dehydrogenase</fullName>
    </submittedName>
</protein>
<dbReference type="InterPro" id="IPR011032">
    <property type="entry name" value="GroES-like_sf"/>
</dbReference>
<dbReference type="PANTHER" id="PTHR45033:SF3">
    <property type="entry name" value="DEHYDROGENASE, PUTATIVE (AFU_ORTHOLOGUE AFUA_2G13270)-RELATED"/>
    <property type="match status" value="1"/>
</dbReference>
<accession>A0A895XLK8</accession>
<reference evidence="2" key="1">
    <citation type="submission" date="2021-02" db="EMBL/GenBank/DDBJ databases">
        <title>Natronoglycomyces albus gen. nov., sp. nov, a haloalkaliphilic actinobacterium from a soda solonchak soil.</title>
        <authorList>
            <person name="Sorokin D.Y."/>
            <person name="Khijniak T.V."/>
            <person name="Zakharycheva A.P."/>
            <person name="Boueva O.V."/>
            <person name="Ariskina E.V."/>
            <person name="Hahnke R.L."/>
            <person name="Bunk B."/>
            <person name="Sproer C."/>
            <person name="Schumann P."/>
            <person name="Evtushenko L.I."/>
            <person name="Kublanov I.V."/>
        </authorList>
    </citation>
    <scope>NUCLEOTIDE SEQUENCE</scope>
    <source>
        <strain evidence="2">DSM 106290</strain>
    </source>
</reference>
<dbReference type="KEGG" id="nav:JQS30_11610"/>
<dbReference type="PANTHER" id="PTHR45033">
    <property type="match status" value="1"/>
</dbReference>
<dbReference type="Proteomes" id="UP000662939">
    <property type="component" value="Chromosome"/>
</dbReference>
<dbReference type="Pfam" id="PF08240">
    <property type="entry name" value="ADH_N"/>
    <property type="match status" value="1"/>
</dbReference>
<dbReference type="SUPFAM" id="SSF51735">
    <property type="entry name" value="NAD(P)-binding Rossmann-fold domains"/>
    <property type="match status" value="1"/>
</dbReference>
<keyword evidence="3" id="KW-1185">Reference proteome</keyword>
<dbReference type="SUPFAM" id="SSF50129">
    <property type="entry name" value="GroES-like"/>
    <property type="match status" value="1"/>
</dbReference>
<dbReference type="EMBL" id="CP070496">
    <property type="protein sequence ID" value="QSB04433.1"/>
    <property type="molecule type" value="Genomic_DNA"/>
</dbReference>
<evidence type="ECO:0000313" key="3">
    <source>
        <dbReference type="Proteomes" id="UP000662939"/>
    </source>
</evidence>
<name>A0A895XLK8_9ACTN</name>
<dbReference type="InterPro" id="IPR013154">
    <property type="entry name" value="ADH-like_N"/>
</dbReference>
<dbReference type="Pfam" id="PF00107">
    <property type="entry name" value="ADH_zinc_N"/>
    <property type="match status" value="1"/>
</dbReference>
<dbReference type="InterPro" id="IPR013149">
    <property type="entry name" value="ADH-like_C"/>
</dbReference>
<sequence length="323" mass="34173">MLAAFARTTCPDNPFSALSVAQIDPPPVPEDWVRVQVKAAALNHHDLWSLAGVGLGSDQCPMILGCDAAGITDEGREVIVHSVIGDHAAGDGDETMDPQRTLLSEKYPGTLAEYVWAPKRNLVGKPPAMTFAQAACIPAAYLTAWRMLTTRGRLPARDGTVLVQGAGGGVASAAIVLARALGATVYVTSRTAARRARALQIGATRAFEPGAHLPRRVDVVVDSVAGEGLNHSINCAKPGGRVVLCGVTGGHRAQVDLRRLFFHQIELIGSTMGTLEELSQLLDFCERNGVEPIIDSCFSLGETESALRHLQSGKAFGKVVVEP</sequence>
<dbReference type="GO" id="GO:0016491">
    <property type="term" value="F:oxidoreductase activity"/>
    <property type="evidence" value="ECO:0007669"/>
    <property type="project" value="InterPro"/>
</dbReference>
<dbReference type="InterPro" id="IPR036291">
    <property type="entry name" value="NAD(P)-bd_dom_sf"/>
</dbReference>
<gene>
    <name evidence="2" type="ORF">JQS30_11610</name>
</gene>
<proteinExistence type="predicted"/>
<evidence type="ECO:0000259" key="1">
    <source>
        <dbReference type="SMART" id="SM00829"/>
    </source>
</evidence>
<dbReference type="RefSeq" id="WP_213170430.1">
    <property type="nucleotide sequence ID" value="NZ_CP070496.1"/>
</dbReference>
<dbReference type="InterPro" id="IPR020843">
    <property type="entry name" value="ER"/>
</dbReference>
<evidence type="ECO:0000313" key="2">
    <source>
        <dbReference type="EMBL" id="QSB04433.1"/>
    </source>
</evidence>
<feature type="domain" description="Enoyl reductase (ER)" evidence="1">
    <location>
        <begin position="13"/>
        <end position="321"/>
    </location>
</feature>
<organism evidence="2 3">
    <name type="scientific">Natronoglycomyces albus</name>
    <dbReference type="NCBI Taxonomy" id="2811108"/>
    <lineage>
        <taxon>Bacteria</taxon>
        <taxon>Bacillati</taxon>
        <taxon>Actinomycetota</taxon>
        <taxon>Actinomycetes</taxon>
        <taxon>Glycomycetales</taxon>
        <taxon>Glycomycetaceae</taxon>
        <taxon>Natronoglycomyces</taxon>
    </lineage>
</organism>
<dbReference type="InterPro" id="IPR052711">
    <property type="entry name" value="Zinc_ADH-like"/>
</dbReference>
<dbReference type="AlphaFoldDB" id="A0A895XLK8"/>